<dbReference type="InterPro" id="IPR016032">
    <property type="entry name" value="Sig_transdc_resp-reg_C-effctor"/>
</dbReference>
<dbReference type="PROSITE" id="PS50110">
    <property type="entry name" value="RESPONSE_REGULATORY"/>
    <property type="match status" value="1"/>
</dbReference>
<proteinExistence type="predicted"/>
<dbReference type="AlphaFoldDB" id="A0A3N2B9X7"/>
<comment type="caution">
    <text evidence="6">The sequence shown here is derived from an EMBL/GenBank/DDBJ whole genome shotgun (WGS) entry which is preliminary data.</text>
</comment>
<feature type="domain" description="Response regulatory" evidence="5">
    <location>
        <begin position="9"/>
        <end position="129"/>
    </location>
</feature>
<evidence type="ECO:0000256" key="1">
    <source>
        <dbReference type="ARBA" id="ARBA00022553"/>
    </source>
</evidence>
<dbReference type="RefSeq" id="WP_123302680.1">
    <property type="nucleotide sequence ID" value="NZ_RKHK01000001.1"/>
</dbReference>
<dbReference type="Pfam" id="PF00072">
    <property type="entry name" value="Response_reg"/>
    <property type="match status" value="1"/>
</dbReference>
<dbReference type="InterPro" id="IPR000792">
    <property type="entry name" value="Tscrpt_reg_LuxR_C"/>
</dbReference>
<dbReference type="EMBL" id="RKHK01000001">
    <property type="protein sequence ID" value="ROR72056.1"/>
    <property type="molecule type" value="Genomic_DNA"/>
</dbReference>
<dbReference type="Gene3D" id="3.40.50.2300">
    <property type="match status" value="1"/>
</dbReference>
<dbReference type="PROSITE" id="PS50043">
    <property type="entry name" value="HTH_LUXR_2"/>
    <property type="match status" value="1"/>
</dbReference>
<evidence type="ECO:0000256" key="3">
    <source>
        <dbReference type="PROSITE-ProRule" id="PRU00169"/>
    </source>
</evidence>
<dbReference type="CDD" id="cd17535">
    <property type="entry name" value="REC_NarL-like"/>
    <property type="match status" value="1"/>
</dbReference>
<keyword evidence="7" id="KW-1185">Reference proteome</keyword>
<dbReference type="PANTHER" id="PTHR43214">
    <property type="entry name" value="TWO-COMPONENT RESPONSE REGULATOR"/>
    <property type="match status" value="1"/>
</dbReference>
<gene>
    <name evidence="6" type="ORF">EDD31_0402</name>
</gene>
<dbReference type="GO" id="GO:0003677">
    <property type="term" value="F:DNA binding"/>
    <property type="evidence" value="ECO:0007669"/>
    <property type="project" value="UniProtKB-KW"/>
</dbReference>
<dbReference type="PRINTS" id="PR00038">
    <property type="entry name" value="HTHLUXR"/>
</dbReference>
<dbReference type="SMART" id="SM00421">
    <property type="entry name" value="HTH_LUXR"/>
    <property type="match status" value="1"/>
</dbReference>
<sequence>MSETRTAIRALLVDDQTLVRHGIRSLLALSDEVQVVAEAEDGAEALALLEEPDSADRPEVVLLDLRMPGMGGIATLEAMRARGLDIPVLVLTTFDDAELVLGALQAGARGYMLKDVTLEQLVGGIRTVAAGGTLLQPALTDRLLRASSQAGGLVEGPHDPAAPVEALTARETDVLRLAAGGYSNKEIAAMLHLAEGTVKNHVSTVLWKLGARDRTQAVLRGLYLGLLSP</sequence>
<reference evidence="6 7" key="1">
    <citation type="submission" date="2018-11" db="EMBL/GenBank/DDBJ databases">
        <title>Sequencing the genomes of 1000 actinobacteria strains.</title>
        <authorList>
            <person name="Klenk H.-P."/>
        </authorList>
    </citation>
    <scope>NUCLEOTIDE SEQUENCE [LARGE SCALE GENOMIC DNA]</scope>
    <source>
        <strain evidence="6 7">DSM 11294</strain>
    </source>
</reference>
<accession>A0A3N2B9X7</accession>
<dbReference type="InterPro" id="IPR001789">
    <property type="entry name" value="Sig_transdc_resp-reg_receiver"/>
</dbReference>
<keyword evidence="1 3" id="KW-0597">Phosphoprotein</keyword>
<protein>
    <submittedName>
        <fullName evidence="6">LuxR family two component transcriptional regulator</fullName>
    </submittedName>
</protein>
<dbReference type="SMART" id="SM00448">
    <property type="entry name" value="REC"/>
    <property type="match status" value="1"/>
</dbReference>
<dbReference type="CDD" id="cd06170">
    <property type="entry name" value="LuxR_C_like"/>
    <property type="match status" value="1"/>
</dbReference>
<evidence type="ECO:0000313" key="6">
    <source>
        <dbReference type="EMBL" id="ROR72056.1"/>
    </source>
</evidence>
<dbReference type="InterPro" id="IPR011006">
    <property type="entry name" value="CheY-like_superfamily"/>
</dbReference>
<feature type="domain" description="HTH luxR-type" evidence="4">
    <location>
        <begin position="160"/>
        <end position="225"/>
    </location>
</feature>
<dbReference type="GO" id="GO:0006355">
    <property type="term" value="P:regulation of DNA-templated transcription"/>
    <property type="evidence" value="ECO:0007669"/>
    <property type="project" value="InterPro"/>
</dbReference>
<dbReference type="PANTHER" id="PTHR43214:SF43">
    <property type="entry name" value="TWO-COMPONENT RESPONSE REGULATOR"/>
    <property type="match status" value="1"/>
</dbReference>
<dbReference type="Pfam" id="PF00196">
    <property type="entry name" value="GerE"/>
    <property type="match status" value="1"/>
</dbReference>
<dbReference type="SUPFAM" id="SSF46894">
    <property type="entry name" value="C-terminal effector domain of the bipartite response regulators"/>
    <property type="match status" value="1"/>
</dbReference>
<evidence type="ECO:0000256" key="2">
    <source>
        <dbReference type="ARBA" id="ARBA00023125"/>
    </source>
</evidence>
<evidence type="ECO:0000259" key="4">
    <source>
        <dbReference type="PROSITE" id="PS50043"/>
    </source>
</evidence>
<evidence type="ECO:0000313" key="7">
    <source>
        <dbReference type="Proteomes" id="UP000280668"/>
    </source>
</evidence>
<dbReference type="SUPFAM" id="SSF52172">
    <property type="entry name" value="CheY-like"/>
    <property type="match status" value="1"/>
</dbReference>
<dbReference type="OrthoDB" id="9808843at2"/>
<name>A0A3N2B9X7_9MICO</name>
<dbReference type="InterPro" id="IPR058245">
    <property type="entry name" value="NreC/VraR/RcsB-like_REC"/>
</dbReference>
<evidence type="ECO:0000259" key="5">
    <source>
        <dbReference type="PROSITE" id="PS50110"/>
    </source>
</evidence>
<organism evidence="6 7">
    <name type="scientific">Bogoriella caseilytica</name>
    <dbReference type="NCBI Taxonomy" id="56055"/>
    <lineage>
        <taxon>Bacteria</taxon>
        <taxon>Bacillati</taxon>
        <taxon>Actinomycetota</taxon>
        <taxon>Actinomycetes</taxon>
        <taxon>Micrococcales</taxon>
        <taxon>Bogoriellaceae</taxon>
        <taxon>Bogoriella</taxon>
    </lineage>
</organism>
<dbReference type="GO" id="GO:0000160">
    <property type="term" value="P:phosphorelay signal transduction system"/>
    <property type="evidence" value="ECO:0007669"/>
    <property type="project" value="InterPro"/>
</dbReference>
<dbReference type="Proteomes" id="UP000280668">
    <property type="component" value="Unassembled WGS sequence"/>
</dbReference>
<dbReference type="InterPro" id="IPR039420">
    <property type="entry name" value="WalR-like"/>
</dbReference>
<feature type="modified residue" description="4-aspartylphosphate" evidence="3">
    <location>
        <position position="64"/>
    </location>
</feature>
<keyword evidence="2" id="KW-0238">DNA-binding</keyword>